<evidence type="ECO:0000256" key="1">
    <source>
        <dbReference type="SAM" id="SignalP"/>
    </source>
</evidence>
<proteinExistence type="predicted"/>
<evidence type="ECO:0000313" key="3">
    <source>
        <dbReference type="Proteomes" id="UP000035062"/>
    </source>
</evidence>
<dbReference type="PATRIC" id="fig|1195246.3.peg.2192"/>
<dbReference type="AlphaFoldDB" id="I9P0P1"/>
<accession>I9P0P1</accession>
<protein>
    <recommendedName>
        <fullName evidence="4">DUF3718 domain-containing protein</fullName>
    </recommendedName>
</protein>
<evidence type="ECO:0008006" key="4">
    <source>
        <dbReference type="Google" id="ProtNLM"/>
    </source>
</evidence>
<gene>
    <name evidence="2" type="ORF">AGRI_11048</name>
</gene>
<dbReference type="Proteomes" id="UP000035062">
    <property type="component" value="Unassembled WGS sequence"/>
</dbReference>
<reference evidence="2 3" key="1">
    <citation type="journal article" date="2012" name="J. Bacteriol.">
        <title>Genome Sequence of Pectin-Degrading Alishewanella agri, Isolated from Landfill Soil.</title>
        <authorList>
            <person name="Kim J."/>
            <person name="Jung J."/>
            <person name="Sung J.S."/>
            <person name="Chun J."/>
            <person name="Park W."/>
        </authorList>
    </citation>
    <scope>NUCLEOTIDE SEQUENCE [LARGE SCALE GENOMIC DNA]</scope>
    <source>
        <strain evidence="2 3">BL06</strain>
    </source>
</reference>
<sequence length="113" mass="12724">MKRYLTLTAVLASALLVAPVTANNLIDEGSYVHTALVEVCTHTKNDQPGKLFRTLREYRISKQSAVDKVMCNKQQLLTFARNHNANRVVSMLQPYERLPERKVIISDITAPAN</sequence>
<dbReference type="EMBL" id="AKKU01000018">
    <property type="protein sequence ID" value="EIW88477.1"/>
    <property type="molecule type" value="Genomic_DNA"/>
</dbReference>
<organism evidence="2 3">
    <name type="scientific">Alishewanella agri BL06</name>
    <dbReference type="NCBI Taxonomy" id="1195246"/>
    <lineage>
        <taxon>Bacteria</taxon>
        <taxon>Pseudomonadati</taxon>
        <taxon>Pseudomonadota</taxon>
        <taxon>Gammaproteobacteria</taxon>
        <taxon>Alteromonadales</taxon>
        <taxon>Alteromonadaceae</taxon>
        <taxon>Alishewanella</taxon>
    </lineage>
</organism>
<name>I9P0P1_9ALTE</name>
<feature type="chain" id="PRO_5003723287" description="DUF3718 domain-containing protein" evidence="1">
    <location>
        <begin position="23"/>
        <end position="113"/>
    </location>
</feature>
<dbReference type="Pfam" id="PF12514">
    <property type="entry name" value="DUF3718"/>
    <property type="match status" value="1"/>
</dbReference>
<keyword evidence="3" id="KW-1185">Reference proteome</keyword>
<evidence type="ECO:0000313" key="2">
    <source>
        <dbReference type="EMBL" id="EIW88477.1"/>
    </source>
</evidence>
<feature type="signal peptide" evidence="1">
    <location>
        <begin position="1"/>
        <end position="22"/>
    </location>
</feature>
<keyword evidence="1" id="KW-0732">Signal</keyword>
<dbReference type="RefSeq" id="WP_008985040.1">
    <property type="nucleotide sequence ID" value="NZ_AKKU01000018.1"/>
</dbReference>
<comment type="caution">
    <text evidence="2">The sequence shown here is derived from an EMBL/GenBank/DDBJ whole genome shotgun (WGS) entry which is preliminary data.</text>
</comment>
<dbReference type="InterPro" id="IPR022193">
    <property type="entry name" value="DUF3718"/>
</dbReference>